<dbReference type="EMBL" id="CAJNOK010002200">
    <property type="protein sequence ID" value="CAF0849254.1"/>
    <property type="molecule type" value="Genomic_DNA"/>
</dbReference>
<protein>
    <recommendedName>
        <fullName evidence="2">Prolyl 4-hydroxylase alpha subunit Fe(2+) 2OG dioxygenase domain-containing protein</fullName>
    </recommendedName>
</protein>
<evidence type="ECO:0000313" key="7">
    <source>
        <dbReference type="Proteomes" id="UP000663829"/>
    </source>
</evidence>
<dbReference type="AlphaFoldDB" id="A0A813TK84"/>
<name>A0A813TK84_9BILA</name>
<keyword evidence="7" id="KW-1185">Reference proteome</keyword>
<reference evidence="3" key="1">
    <citation type="submission" date="2021-02" db="EMBL/GenBank/DDBJ databases">
        <authorList>
            <person name="Nowell W R."/>
        </authorList>
    </citation>
    <scope>NUCLEOTIDE SEQUENCE</scope>
</reference>
<accession>A0A813TK84</accession>
<feature type="compositionally biased region" description="Low complexity" evidence="1">
    <location>
        <begin position="1"/>
        <end position="17"/>
    </location>
</feature>
<organism evidence="3 7">
    <name type="scientific">Didymodactylos carnosus</name>
    <dbReference type="NCBI Taxonomy" id="1234261"/>
    <lineage>
        <taxon>Eukaryota</taxon>
        <taxon>Metazoa</taxon>
        <taxon>Spiralia</taxon>
        <taxon>Gnathifera</taxon>
        <taxon>Rotifera</taxon>
        <taxon>Eurotatoria</taxon>
        <taxon>Bdelloidea</taxon>
        <taxon>Philodinida</taxon>
        <taxon>Philodinidae</taxon>
        <taxon>Didymodactylos</taxon>
    </lineage>
</organism>
<dbReference type="PANTHER" id="PTHR33099">
    <property type="entry name" value="FE2OG DIOXYGENASE DOMAIN-CONTAINING PROTEIN"/>
    <property type="match status" value="1"/>
</dbReference>
<dbReference type="OrthoDB" id="5971311at2759"/>
<dbReference type="InterPro" id="IPR044862">
    <property type="entry name" value="Pro_4_hyd_alph_FE2OG_OXY"/>
</dbReference>
<dbReference type="Proteomes" id="UP000677228">
    <property type="component" value="Unassembled WGS sequence"/>
</dbReference>
<dbReference type="Proteomes" id="UP000663829">
    <property type="component" value="Unassembled WGS sequence"/>
</dbReference>
<proteinExistence type="predicted"/>
<comment type="caution">
    <text evidence="3">The sequence shown here is derived from an EMBL/GenBank/DDBJ whole genome shotgun (WGS) entry which is preliminary data.</text>
</comment>
<feature type="non-terminal residue" evidence="3">
    <location>
        <position position="1"/>
    </location>
</feature>
<evidence type="ECO:0000256" key="1">
    <source>
        <dbReference type="SAM" id="MobiDB-lite"/>
    </source>
</evidence>
<dbReference type="Proteomes" id="UP000682733">
    <property type="component" value="Unassembled WGS sequence"/>
</dbReference>
<dbReference type="PANTHER" id="PTHR33099:SF7">
    <property type="entry name" value="MYND-TYPE DOMAIN-CONTAINING PROTEIN"/>
    <property type="match status" value="1"/>
</dbReference>
<evidence type="ECO:0000313" key="4">
    <source>
        <dbReference type="EMBL" id="CAF0849254.1"/>
    </source>
</evidence>
<feature type="domain" description="Prolyl 4-hydroxylase alpha subunit Fe(2+) 2OG dioxygenase" evidence="2">
    <location>
        <begin position="151"/>
        <end position="239"/>
    </location>
</feature>
<dbReference type="EMBL" id="CAJOBC010000541">
    <property type="protein sequence ID" value="CAF3598758.1"/>
    <property type="molecule type" value="Genomic_DNA"/>
</dbReference>
<feature type="region of interest" description="Disordered" evidence="1">
    <location>
        <begin position="1"/>
        <end position="23"/>
    </location>
</feature>
<evidence type="ECO:0000313" key="6">
    <source>
        <dbReference type="EMBL" id="CAF3634507.1"/>
    </source>
</evidence>
<dbReference type="Pfam" id="PF13640">
    <property type="entry name" value="2OG-FeII_Oxy_3"/>
    <property type="match status" value="1"/>
</dbReference>
<dbReference type="EMBL" id="CAJOBA010002200">
    <property type="protein sequence ID" value="CAF3634507.1"/>
    <property type="molecule type" value="Genomic_DNA"/>
</dbReference>
<dbReference type="Gene3D" id="2.60.120.620">
    <property type="entry name" value="q2cbj1_9rhob like domain"/>
    <property type="match status" value="1"/>
</dbReference>
<evidence type="ECO:0000313" key="5">
    <source>
        <dbReference type="EMBL" id="CAF3598758.1"/>
    </source>
</evidence>
<dbReference type="EMBL" id="CAJNOQ010000541">
    <property type="protein sequence ID" value="CAF0812919.1"/>
    <property type="molecule type" value="Genomic_DNA"/>
</dbReference>
<gene>
    <name evidence="3" type="ORF">GPM918_LOCUS4130</name>
    <name evidence="4" type="ORF">OVA965_LOCUS7054</name>
    <name evidence="5" type="ORF">SRO942_LOCUS4130</name>
    <name evidence="6" type="ORF">TMI583_LOCUS7050</name>
</gene>
<sequence>MYMSDSSTSENEDNNSTPMEDNTKTFQKRLLKTFGKVRNQGDYCGGGRLTDVCNPGLMIDGTEEYITFPLLPSQAKLIGEKCSLAPFGRKDETIFDTSIRHTWQLNPSSFRITNSKWNKFTLNNLKPKIVSHLGLDSSWIKNNLIDLQLYKLLLYENGSFFKCHRDSEKVNGMFGTLVIILPSCFNGGEFIIKHNNQEQIFDYSSPKSDHDYHYLVFYADCQHEILPITNGYRLSLVYNVVINKDKIHLCSEIPLPISDEENIQNVCQALINWSEVRNSPLKLVIPLEHKY</sequence>
<evidence type="ECO:0000313" key="3">
    <source>
        <dbReference type="EMBL" id="CAF0812919.1"/>
    </source>
</evidence>
<evidence type="ECO:0000259" key="2">
    <source>
        <dbReference type="Pfam" id="PF13640"/>
    </source>
</evidence>
<dbReference type="Proteomes" id="UP000681722">
    <property type="component" value="Unassembled WGS sequence"/>
</dbReference>